<evidence type="ECO:0000313" key="1">
    <source>
        <dbReference type="EMBL" id="CQR50745.1"/>
    </source>
</evidence>
<dbReference type="AlphaFoldDB" id="A0A0D6JT15"/>
<sequence length="53" mass="5711">MPTCKNCGATCEADALTRHVSEGWLVVHCPDCHAPLGSYRLGTPAVDTRRNAE</sequence>
<dbReference type="Proteomes" id="UP000198902">
    <property type="component" value="Unassembled WGS sequence"/>
</dbReference>
<dbReference type="RefSeq" id="WP_167344129.1">
    <property type="nucleotide sequence ID" value="NZ_CABLRR010000002.1"/>
</dbReference>
<dbReference type="OrthoDB" id="284034at2157"/>
<keyword evidence="2" id="KW-1185">Reference proteome</keyword>
<evidence type="ECO:0008006" key="3">
    <source>
        <dbReference type="Google" id="ProtNLM"/>
    </source>
</evidence>
<gene>
    <name evidence="1" type="ORF">BN996_02228</name>
</gene>
<evidence type="ECO:0000313" key="2">
    <source>
        <dbReference type="Proteomes" id="UP000198902"/>
    </source>
</evidence>
<dbReference type="EMBL" id="CSTE01000002">
    <property type="protein sequence ID" value="CQR50745.1"/>
    <property type="molecule type" value="Genomic_DNA"/>
</dbReference>
<proteinExistence type="predicted"/>
<protein>
    <recommendedName>
        <fullName evidence="3">Small CPxCG-related zinc finger protein</fullName>
    </recommendedName>
</protein>
<name>A0A0D6JT15_9EURY</name>
<organism evidence="1 2">
    <name type="scientific">Haloferax massiliensis</name>
    <dbReference type="NCBI Taxonomy" id="1476858"/>
    <lineage>
        <taxon>Archaea</taxon>
        <taxon>Methanobacteriati</taxon>
        <taxon>Methanobacteriota</taxon>
        <taxon>Stenosarchaea group</taxon>
        <taxon>Halobacteria</taxon>
        <taxon>Halobacteriales</taxon>
        <taxon>Haloferacaceae</taxon>
        <taxon>Haloferax</taxon>
    </lineage>
</organism>
<accession>A0A0D6JT15</accession>
<reference evidence="2" key="1">
    <citation type="submission" date="2015-03" db="EMBL/GenBank/DDBJ databases">
        <authorList>
            <person name="Urmite Genomes"/>
        </authorList>
    </citation>
    <scope>NUCLEOTIDE SEQUENCE [LARGE SCALE GENOMIC DNA]</scope>
    <source>
        <strain evidence="2">Arc-Hr</strain>
    </source>
</reference>